<evidence type="ECO:0000256" key="1">
    <source>
        <dbReference type="ARBA" id="ARBA00023125"/>
    </source>
</evidence>
<dbReference type="NCBIfam" id="TIGR00621">
    <property type="entry name" value="ssb"/>
    <property type="match status" value="1"/>
</dbReference>
<dbReference type="Pfam" id="PF00436">
    <property type="entry name" value="SSB"/>
    <property type="match status" value="1"/>
</dbReference>
<evidence type="ECO:0000313" key="6">
    <source>
        <dbReference type="Proteomes" id="UP000006190"/>
    </source>
</evidence>
<keyword evidence="1 2" id="KW-0238">DNA-binding</keyword>
<keyword evidence="6" id="KW-1185">Reference proteome</keyword>
<dbReference type="Proteomes" id="UP000006190">
    <property type="component" value="Unassembled WGS sequence"/>
</dbReference>
<dbReference type="CDD" id="cd04496">
    <property type="entry name" value="SSB_OBF"/>
    <property type="match status" value="1"/>
</dbReference>
<dbReference type="eggNOG" id="COG0629">
    <property type="taxonomic scope" value="Bacteria"/>
</dbReference>
<reference evidence="5 6" key="1">
    <citation type="submission" date="2012-01" db="EMBL/GenBank/DDBJ databases">
        <title>The Genome Sequence of Facklamia languida CCUG 37842.</title>
        <authorList>
            <consortium name="The Broad Institute Genome Sequencing Platform"/>
            <person name="Earl A."/>
            <person name="Ward D."/>
            <person name="Feldgarden M."/>
            <person name="Gevers D."/>
            <person name="Huys G."/>
            <person name="Young S.K."/>
            <person name="Zeng Q."/>
            <person name="Gargeya S."/>
            <person name="Fitzgerald M."/>
            <person name="Haas B."/>
            <person name="Abouelleil A."/>
            <person name="Alvarado L."/>
            <person name="Arachchi H.M."/>
            <person name="Berlin A."/>
            <person name="Chapman S.B."/>
            <person name="Gearin G."/>
            <person name="Goldberg J."/>
            <person name="Griggs A."/>
            <person name="Gujja S."/>
            <person name="Hansen M."/>
            <person name="Heiman D."/>
            <person name="Howarth C."/>
            <person name="Larimer J."/>
            <person name="Lui A."/>
            <person name="MacDonald P.J.P."/>
            <person name="McCowen C."/>
            <person name="Montmayeur A."/>
            <person name="Murphy C."/>
            <person name="Neiman D."/>
            <person name="Pearson M."/>
            <person name="Priest M."/>
            <person name="Roberts A."/>
            <person name="Saif S."/>
            <person name="Shea T."/>
            <person name="Sisk P."/>
            <person name="Stolte C."/>
            <person name="Sykes S."/>
            <person name="Wortman J."/>
            <person name="Nusbaum C."/>
            <person name="Birren B."/>
        </authorList>
    </citation>
    <scope>NUCLEOTIDE SEQUENCE [LARGE SCALE GENOMIC DNA]</scope>
    <source>
        <strain evidence="5 6">CCUG 37842</strain>
    </source>
</reference>
<feature type="compositionally biased region" description="Polar residues" evidence="4">
    <location>
        <begin position="105"/>
        <end position="116"/>
    </location>
</feature>
<dbReference type="RefSeq" id="WP_006308871.1">
    <property type="nucleotide sequence ID" value="NZ_JH601133.1"/>
</dbReference>
<sequence>MNQVTFVGRLCRDLTLKEVGAKDVVLNNVLAIQRPYKDHKGERLTDFIPFVAWNGPAKTLAHYATKGQRIAISGSMQSRKYTNDQGEQVYVIECHVRDLTLLDSPQTTKKSASSHQALDDKPSVADMQVDPDLVAEVVADLTQAVN</sequence>
<evidence type="ECO:0000256" key="3">
    <source>
        <dbReference type="RuleBase" id="RU000524"/>
    </source>
</evidence>
<gene>
    <name evidence="5" type="ORF">HMPREF9708_00810</name>
</gene>
<dbReference type="PATRIC" id="fig|883113.3.peg.808"/>
<dbReference type="OrthoDB" id="9809878at2"/>
<dbReference type="InterPro" id="IPR012340">
    <property type="entry name" value="NA-bd_OB-fold"/>
</dbReference>
<dbReference type="AlphaFoldDB" id="H3NIX1"/>
<dbReference type="GO" id="GO:0006260">
    <property type="term" value="P:DNA replication"/>
    <property type="evidence" value="ECO:0007669"/>
    <property type="project" value="InterPro"/>
</dbReference>
<dbReference type="HOGENOM" id="CLU_078758_6_1_9"/>
<dbReference type="STRING" id="883113.HMPREF9708_00810"/>
<dbReference type="SUPFAM" id="SSF50249">
    <property type="entry name" value="Nucleic acid-binding proteins"/>
    <property type="match status" value="1"/>
</dbReference>
<accession>H3NIX1</accession>
<name>H3NIX1_9LACT</name>
<evidence type="ECO:0000313" key="5">
    <source>
        <dbReference type="EMBL" id="EHR37249.1"/>
    </source>
</evidence>
<dbReference type="EMBL" id="AGEG01000009">
    <property type="protein sequence ID" value="EHR37249.1"/>
    <property type="molecule type" value="Genomic_DNA"/>
</dbReference>
<evidence type="ECO:0000256" key="4">
    <source>
        <dbReference type="SAM" id="MobiDB-lite"/>
    </source>
</evidence>
<dbReference type="Gene3D" id="2.40.50.140">
    <property type="entry name" value="Nucleic acid-binding proteins"/>
    <property type="match status" value="1"/>
</dbReference>
<evidence type="ECO:0000256" key="2">
    <source>
        <dbReference type="PROSITE-ProRule" id="PRU00252"/>
    </source>
</evidence>
<dbReference type="InterPro" id="IPR000424">
    <property type="entry name" value="Primosome_PriB/ssb"/>
</dbReference>
<feature type="region of interest" description="Disordered" evidence="4">
    <location>
        <begin position="105"/>
        <end position="124"/>
    </location>
</feature>
<dbReference type="PROSITE" id="PS50935">
    <property type="entry name" value="SSB"/>
    <property type="match status" value="1"/>
</dbReference>
<dbReference type="InterPro" id="IPR011344">
    <property type="entry name" value="ssDNA-bd"/>
</dbReference>
<protein>
    <recommendedName>
        <fullName evidence="3">Single-stranded DNA-binding protein</fullName>
    </recommendedName>
</protein>
<proteinExistence type="predicted"/>
<dbReference type="GO" id="GO:0003697">
    <property type="term" value="F:single-stranded DNA binding"/>
    <property type="evidence" value="ECO:0007669"/>
    <property type="project" value="InterPro"/>
</dbReference>
<comment type="caution">
    <text evidence="5">The sequence shown here is derived from an EMBL/GenBank/DDBJ whole genome shotgun (WGS) entry which is preliminary data.</text>
</comment>
<organism evidence="5 6">
    <name type="scientific">Facklamia languida CCUG 37842</name>
    <dbReference type="NCBI Taxonomy" id="883113"/>
    <lineage>
        <taxon>Bacteria</taxon>
        <taxon>Bacillati</taxon>
        <taxon>Bacillota</taxon>
        <taxon>Bacilli</taxon>
        <taxon>Lactobacillales</taxon>
        <taxon>Aerococcaceae</taxon>
        <taxon>Facklamia</taxon>
    </lineage>
</organism>